<dbReference type="InterPro" id="IPR041392">
    <property type="entry name" value="GHD"/>
</dbReference>
<dbReference type="ExpressionAtlas" id="A0A1D6IPW1">
    <property type="expression patterns" value="baseline and differential"/>
</dbReference>
<dbReference type="GO" id="GO:0005975">
    <property type="term" value="P:carbohydrate metabolic process"/>
    <property type="evidence" value="ECO:0007669"/>
    <property type="project" value="InterPro"/>
</dbReference>
<sequence length="225" mass="25963">MLQAHIFELPEENLCLSFLSNNNTGEDGTVIFRGEKHYVPSRSVSILAGCKNVVYNTKRVFVQHNERSYHTSEVTSKNNQWEMYSEKIPKYRDTKVRMKEPLEQFNQTKDASDYLWYTTSFRLESDDLPFRNDIRPVLQVKSSAHSMMGFANDAFVGCARGSKQVKGFMFEKPVDLKVGVNHVVLLSSTMGMKVKIRRNCGMCLECKMTDYTVLADIQAKKIWLY</sequence>
<evidence type="ECO:0000259" key="1">
    <source>
        <dbReference type="Pfam" id="PF17834"/>
    </source>
</evidence>
<feature type="domain" description="Beta-galactosidase beta-sandwich" evidence="1">
    <location>
        <begin position="3"/>
        <end position="60"/>
    </location>
</feature>
<accession>A0A1D6IPW1</accession>
<proteinExistence type="predicted"/>
<dbReference type="SUPFAM" id="SSF49785">
    <property type="entry name" value="Galactose-binding domain-like"/>
    <property type="match status" value="1"/>
</dbReference>
<gene>
    <name evidence="2" type="ORF">ZEAMMB73_Zm00001d022621</name>
</gene>
<evidence type="ECO:0000313" key="2">
    <source>
        <dbReference type="EMBL" id="ONM61242.1"/>
    </source>
</evidence>
<dbReference type="Pfam" id="PF17834">
    <property type="entry name" value="GHD"/>
    <property type="match status" value="1"/>
</dbReference>
<dbReference type="InterPro" id="IPR008979">
    <property type="entry name" value="Galactose-bd-like_sf"/>
</dbReference>
<dbReference type="AlphaFoldDB" id="A0A1D6IPW1"/>
<organism evidence="2">
    <name type="scientific">Zea mays</name>
    <name type="common">Maize</name>
    <dbReference type="NCBI Taxonomy" id="4577"/>
    <lineage>
        <taxon>Eukaryota</taxon>
        <taxon>Viridiplantae</taxon>
        <taxon>Streptophyta</taxon>
        <taxon>Embryophyta</taxon>
        <taxon>Tracheophyta</taxon>
        <taxon>Spermatophyta</taxon>
        <taxon>Magnoliopsida</taxon>
        <taxon>Liliopsida</taxon>
        <taxon>Poales</taxon>
        <taxon>Poaceae</taxon>
        <taxon>PACMAD clade</taxon>
        <taxon>Panicoideae</taxon>
        <taxon>Andropogonodae</taxon>
        <taxon>Andropogoneae</taxon>
        <taxon>Tripsacinae</taxon>
        <taxon>Zea</taxon>
    </lineage>
</organism>
<reference evidence="2" key="1">
    <citation type="submission" date="2015-12" db="EMBL/GenBank/DDBJ databases">
        <title>Update maize B73 reference genome by single molecule sequencing technologies.</title>
        <authorList>
            <consortium name="Maize Genome Sequencing Project"/>
            <person name="Ware D."/>
        </authorList>
    </citation>
    <scope>NUCLEOTIDE SEQUENCE [LARGE SCALE GENOMIC DNA]</scope>
    <source>
        <tissue evidence="2">Seedling</tissue>
    </source>
</reference>
<dbReference type="GO" id="GO:0004553">
    <property type="term" value="F:hydrolase activity, hydrolyzing O-glycosyl compounds"/>
    <property type="evidence" value="ECO:0007669"/>
    <property type="project" value="InterPro"/>
</dbReference>
<dbReference type="InterPro" id="IPR001944">
    <property type="entry name" value="Glycoside_Hdrlase_35"/>
</dbReference>
<protein>
    <submittedName>
        <fullName evidence="2">Beta-galactosidase 11</fullName>
    </submittedName>
</protein>
<name>A0A1D6IPW1_MAIZE</name>
<dbReference type="EMBL" id="CM007650">
    <property type="protein sequence ID" value="ONM61242.1"/>
    <property type="molecule type" value="Genomic_DNA"/>
</dbReference>
<dbReference type="PANTHER" id="PTHR23421">
    <property type="entry name" value="BETA-GALACTOSIDASE RELATED"/>
    <property type="match status" value="1"/>
</dbReference>